<evidence type="ECO:0000256" key="2">
    <source>
        <dbReference type="ARBA" id="ARBA00008711"/>
    </source>
</evidence>
<dbReference type="Proteomes" id="UP000469215">
    <property type="component" value="Unassembled WGS sequence"/>
</dbReference>
<dbReference type="Gene3D" id="3.30.160.70">
    <property type="entry name" value="Methylated DNA-protein cysteine methyltransferase domain"/>
    <property type="match status" value="1"/>
</dbReference>
<feature type="domain" description="Methylated-DNA-[protein]-cysteine S-methyltransferase DNA binding" evidence="10">
    <location>
        <begin position="137"/>
        <end position="215"/>
    </location>
</feature>
<name>A0A6N9H9Y4_9MICO</name>
<evidence type="ECO:0000256" key="1">
    <source>
        <dbReference type="ARBA" id="ARBA00001286"/>
    </source>
</evidence>
<evidence type="ECO:0000259" key="10">
    <source>
        <dbReference type="Pfam" id="PF01035"/>
    </source>
</evidence>
<keyword evidence="3 9" id="KW-0963">Cytoplasm</keyword>
<comment type="catalytic activity">
    <reaction evidence="1 9">
        <text>a 4-O-methyl-thymidine in DNA + L-cysteinyl-[protein] = a thymidine in DNA + S-methyl-L-cysteinyl-[protein]</text>
        <dbReference type="Rhea" id="RHEA:53428"/>
        <dbReference type="Rhea" id="RHEA-COMP:10131"/>
        <dbReference type="Rhea" id="RHEA-COMP:10132"/>
        <dbReference type="Rhea" id="RHEA-COMP:13555"/>
        <dbReference type="Rhea" id="RHEA-COMP:13556"/>
        <dbReference type="ChEBI" id="CHEBI:29950"/>
        <dbReference type="ChEBI" id="CHEBI:82612"/>
        <dbReference type="ChEBI" id="CHEBI:137386"/>
        <dbReference type="ChEBI" id="CHEBI:137387"/>
        <dbReference type="EC" id="2.1.1.63"/>
    </reaction>
</comment>
<dbReference type="NCBIfam" id="TIGR00589">
    <property type="entry name" value="ogt"/>
    <property type="match status" value="1"/>
</dbReference>
<dbReference type="InterPro" id="IPR023546">
    <property type="entry name" value="MGMT"/>
</dbReference>
<dbReference type="Gene3D" id="1.10.10.10">
    <property type="entry name" value="Winged helix-like DNA-binding domain superfamily/Winged helix DNA-binding domain"/>
    <property type="match status" value="1"/>
</dbReference>
<dbReference type="AlphaFoldDB" id="A0A6N9H9Y4"/>
<accession>A0A6N9H9Y4</accession>
<dbReference type="SUPFAM" id="SSF46767">
    <property type="entry name" value="Methylated DNA-protein cysteine methyltransferase, C-terminal domain"/>
    <property type="match status" value="1"/>
</dbReference>
<evidence type="ECO:0000256" key="3">
    <source>
        <dbReference type="ARBA" id="ARBA00022490"/>
    </source>
</evidence>
<protein>
    <recommendedName>
        <fullName evidence="9">Methylated-DNA--protein-cysteine methyltransferase</fullName>
        <ecNumber evidence="9">2.1.1.63</ecNumber>
    </recommendedName>
    <alternativeName>
        <fullName evidence="9">6-O-methylguanine-DNA methyltransferase</fullName>
        <shortName evidence="9">MGMT</shortName>
    </alternativeName>
    <alternativeName>
        <fullName evidence="9">O-6-methylguanine-DNA-alkyltransferase</fullName>
    </alternativeName>
</protein>
<dbReference type="RefSeq" id="WP_160953993.1">
    <property type="nucleotide sequence ID" value="NZ_WWEQ01000060.1"/>
</dbReference>
<evidence type="ECO:0000313" key="12">
    <source>
        <dbReference type="EMBL" id="MYM20566.1"/>
    </source>
</evidence>
<reference evidence="12 13" key="1">
    <citation type="submission" date="2020-01" db="EMBL/GenBank/DDBJ databases">
        <authorList>
            <person name="Deng T."/>
        </authorList>
    </citation>
    <scope>NUCLEOTIDE SEQUENCE [LARGE SCALE GENOMIC DNA]</scope>
    <source>
        <strain evidence="12 13">5221</strain>
    </source>
</reference>
<dbReference type="InterPro" id="IPR036388">
    <property type="entry name" value="WH-like_DNA-bd_sf"/>
</dbReference>
<evidence type="ECO:0000256" key="9">
    <source>
        <dbReference type="HAMAP-Rule" id="MF_00772"/>
    </source>
</evidence>
<evidence type="ECO:0000256" key="4">
    <source>
        <dbReference type="ARBA" id="ARBA00022603"/>
    </source>
</evidence>
<evidence type="ECO:0000256" key="7">
    <source>
        <dbReference type="ARBA" id="ARBA00023204"/>
    </source>
</evidence>
<dbReference type="GO" id="GO:0006307">
    <property type="term" value="P:DNA alkylation repair"/>
    <property type="evidence" value="ECO:0007669"/>
    <property type="project" value="UniProtKB-UniRule"/>
</dbReference>
<evidence type="ECO:0000256" key="6">
    <source>
        <dbReference type="ARBA" id="ARBA00022763"/>
    </source>
</evidence>
<dbReference type="PANTHER" id="PTHR10815:SF5">
    <property type="entry name" value="METHYLATED-DNA--PROTEIN-CYSTEINE METHYLTRANSFERASE"/>
    <property type="match status" value="1"/>
</dbReference>
<proteinExistence type="inferred from homology"/>
<dbReference type="GO" id="GO:0003908">
    <property type="term" value="F:methylated-DNA-[protein]-cysteine S-methyltransferase activity"/>
    <property type="evidence" value="ECO:0007669"/>
    <property type="project" value="UniProtKB-UniRule"/>
</dbReference>
<dbReference type="HAMAP" id="MF_00772">
    <property type="entry name" value="OGT"/>
    <property type="match status" value="1"/>
</dbReference>
<dbReference type="Pfam" id="PF01035">
    <property type="entry name" value="DNA_binding_1"/>
    <property type="match status" value="1"/>
</dbReference>
<dbReference type="InterPro" id="IPR036217">
    <property type="entry name" value="MethylDNA_cys_MeTrfase_DNAb"/>
</dbReference>
<evidence type="ECO:0000256" key="8">
    <source>
        <dbReference type="ARBA" id="ARBA00049348"/>
    </source>
</evidence>
<comment type="similarity">
    <text evidence="2 9">Belongs to the MGMT family.</text>
</comment>
<comment type="subcellular location">
    <subcellularLocation>
        <location evidence="9">Cytoplasm</location>
    </subcellularLocation>
</comment>
<dbReference type="EMBL" id="WWEQ01000060">
    <property type="protein sequence ID" value="MYM20566.1"/>
    <property type="molecule type" value="Genomic_DNA"/>
</dbReference>
<comment type="function">
    <text evidence="9">Involved in the cellular defense against the biological effects of O6-methylguanine (O6-MeG) and O4-methylthymine (O4-MeT) in DNA. Repairs the methylated nucleobase in DNA by stoichiometrically transferring the methyl group to a cysteine residue in the enzyme. This is a suicide reaction: the enzyme is irreversibly inactivated.</text>
</comment>
<dbReference type="Pfam" id="PF02870">
    <property type="entry name" value="Methyltransf_1N"/>
    <property type="match status" value="1"/>
</dbReference>
<keyword evidence="6 9" id="KW-0227">DNA damage</keyword>
<dbReference type="PANTHER" id="PTHR10815">
    <property type="entry name" value="METHYLATED-DNA--PROTEIN-CYSTEINE METHYLTRANSFERASE"/>
    <property type="match status" value="1"/>
</dbReference>
<dbReference type="InterPro" id="IPR014048">
    <property type="entry name" value="MethylDNA_cys_MeTrfase_DNA-bd"/>
</dbReference>
<dbReference type="InterPro" id="IPR001497">
    <property type="entry name" value="MethylDNA_cys_MeTrfase_AS"/>
</dbReference>
<keyword evidence="7 9" id="KW-0234">DNA repair</keyword>
<sequence length="217" mass="23052">MTDTTDTTAAEPGLPVAAAASTDDADLFPLETGALDRLRARLVERAGEHGLLDVAYRTIDTPVGPLLLAATQAGLVRVAFEREGFDAVLEALAAKLSPRVLRAPRRLDAVAAEVEEYFAGTRRSFDLPLDYGLSAGFRQLVQRWLPHIGYGKTRSYREVAEFVGSPRAVRAVGSACATNPLPVVVPCHRVLRTDGGLGGYIGGLDAKEALLSLEAAA</sequence>
<comment type="catalytic activity">
    <reaction evidence="8 9">
        <text>a 6-O-methyl-2'-deoxyguanosine in DNA + L-cysteinyl-[protein] = S-methyl-L-cysteinyl-[protein] + a 2'-deoxyguanosine in DNA</text>
        <dbReference type="Rhea" id="RHEA:24000"/>
        <dbReference type="Rhea" id="RHEA-COMP:10131"/>
        <dbReference type="Rhea" id="RHEA-COMP:10132"/>
        <dbReference type="Rhea" id="RHEA-COMP:11367"/>
        <dbReference type="Rhea" id="RHEA-COMP:11368"/>
        <dbReference type="ChEBI" id="CHEBI:29950"/>
        <dbReference type="ChEBI" id="CHEBI:82612"/>
        <dbReference type="ChEBI" id="CHEBI:85445"/>
        <dbReference type="ChEBI" id="CHEBI:85448"/>
        <dbReference type="EC" id="2.1.1.63"/>
    </reaction>
</comment>
<dbReference type="GO" id="GO:0032259">
    <property type="term" value="P:methylation"/>
    <property type="evidence" value="ECO:0007669"/>
    <property type="project" value="UniProtKB-KW"/>
</dbReference>
<dbReference type="PROSITE" id="PS00374">
    <property type="entry name" value="MGMT"/>
    <property type="match status" value="1"/>
</dbReference>
<evidence type="ECO:0000259" key="11">
    <source>
        <dbReference type="Pfam" id="PF02870"/>
    </source>
</evidence>
<comment type="caution">
    <text evidence="12">The sequence shown here is derived from an EMBL/GenBank/DDBJ whole genome shotgun (WGS) entry which is preliminary data.</text>
</comment>
<dbReference type="EC" id="2.1.1.63" evidence="9"/>
<dbReference type="InterPro" id="IPR036631">
    <property type="entry name" value="MGMT_N_sf"/>
</dbReference>
<organism evidence="12 13">
    <name type="scientific">Brevibacterium rongguiense</name>
    <dbReference type="NCBI Taxonomy" id="2695267"/>
    <lineage>
        <taxon>Bacteria</taxon>
        <taxon>Bacillati</taxon>
        <taxon>Actinomycetota</taxon>
        <taxon>Actinomycetes</taxon>
        <taxon>Micrococcales</taxon>
        <taxon>Brevibacteriaceae</taxon>
        <taxon>Brevibacterium</taxon>
    </lineage>
</organism>
<comment type="miscellaneous">
    <text evidence="9">This enzyme catalyzes only one turnover and therefore is not strictly catalytic. According to one definition, an enzyme is a biocatalyst that acts repeatedly and over many reaction cycles.</text>
</comment>
<feature type="active site" description="Nucleophile; methyl group acceptor" evidence="9">
    <location>
        <position position="187"/>
    </location>
</feature>
<gene>
    <name evidence="12" type="ORF">GSY69_11490</name>
</gene>
<dbReference type="SUPFAM" id="SSF53155">
    <property type="entry name" value="Methylated DNA-protein cysteine methyltransferase domain"/>
    <property type="match status" value="1"/>
</dbReference>
<dbReference type="CDD" id="cd06445">
    <property type="entry name" value="ATase"/>
    <property type="match status" value="1"/>
</dbReference>
<keyword evidence="13" id="KW-1185">Reference proteome</keyword>
<evidence type="ECO:0000313" key="13">
    <source>
        <dbReference type="Proteomes" id="UP000469215"/>
    </source>
</evidence>
<dbReference type="FunFam" id="1.10.10.10:FF:000214">
    <property type="entry name" value="Methylated-DNA--protein-cysteine methyltransferase"/>
    <property type="match status" value="1"/>
</dbReference>
<evidence type="ECO:0000256" key="5">
    <source>
        <dbReference type="ARBA" id="ARBA00022679"/>
    </source>
</evidence>
<keyword evidence="4 9" id="KW-0489">Methyltransferase</keyword>
<keyword evidence="5 9" id="KW-0808">Transferase</keyword>
<dbReference type="GO" id="GO:0005737">
    <property type="term" value="C:cytoplasm"/>
    <property type="evidence" value="ECO:0007669"/>
    <property type="project" value="UniProtKB-SubCell"/>
</dbReference>
<dbReference type="InterPro" id="IPR008332">
    <property type="entry name" value="MethylG_MeTrfase_N"/>
</dbReference>
<feature type="domain" description="Methylguanine DNA methyltransferase ribonuclease-like" evidence="11">
    <location>
        <begin position="55"/>
        <end position="131"/>
    </location>
</feature>